<dbReference type="InterPro" id="IPR027417">
    <property type="entry name" value="P-loop_NTPase"/>
</dbReference>
<dbReference type="PROSITE" id="PS51419">
    <property type="entry name" value="RAB"/>
    <property type="match status" value="1"/>
</dbReference>
<organism evidence="4 5">
    <name type="scientific">Clytia hemisphaerica</name>
    <dbReference type="NCBI Taxonomy" id="252671"/>
    <lineage>
        <taxon>Eukaryota</taxon>
        <taxon>Metazoa</taxon>
        <taxon>Cnidaria</taxon>
        <taxon>Hydrozoa</taxon>
        <taxon>Hydroidolina</taxon>
        <taxon>Leptothecata</taxon>
        <taxon>Obeliida</taxon>
        <taxon>Clytiidae</taxon>
        <taxon>Clytia</taxon>
    </lineage>
</organism>
<dbReference type="PRINTS" id="PR00449">
    <property type="entry name" value="RASTRNSFRMNG"/>
</dbReference>
<evidence type="ECO:0000256" key="2">
    <source>
        <dbReference type="ARBA" id="ARBA00023134"/>
    </source>
</evidence>
<keyword evidence="3" id="KW-0812">Transmembrane</keyword>
<dbReference type="AlphaFoldDB" id="A0A7M5VAB9"/>
<dbReference type="Gene3D" id="3.40.50.300">
    <property type="entry name" value="P-loop containing nucleotide triphosphate hydrolases"/>
    <property type="match status" value="1"/>
</dbReference>
<sequence length="194" mass="22244">YLSNFNFNEFSTWLLFVVMITYILFYLFIFCRMHNTNKKISNISISIVGGRKVGKTSLIKCLASGGKNCCQYAKHTLKDDFTALNMKLGGEDEVMLQLWENGAESFNAICILYDVTSRESYEEGVLQLKKIREKHPKLPIMLLANKQDLENKRVVMEYEGEIVAIEHSTLFNEVSCHHGLSVLESAEEFIRSIL</sequence>
<evidence type="ECO:0000313" key="4">
    <source>
        <dbReference type="EnsemblMetazoa" id="CLYHEMP010315.1"/>
    </source>
</evidence>
<dbReference type="SUPFAM" id="SSF52540">
    <property type="entry name" value="P-loop containing nucleoside triphosphate hydrolases"/>
    <property type="match status" value="1"/>
</dbReference>
<keyword evidence="3" id="KW-0472">Membrane</keyword>
<proteinExistence type="predicted"/>
<feature type="transmembrane region" description="Helical" evidence="3">
    <location>
        <begin position="12"/>
        <end position="31"/>
    </location>
</feature>
<dbReference type="PANTHER" id="PTHR47977">
    <property type="entry name" value="RAS-RELATED PROTEIN RAB"/>
    <property type="match status" value="1"/>
</dbReference>
<keyword evidence="5" id="KW-1185">Reference proteome</keyword>
<accession>A0A7M5VAB9</accession>
<dbReference type="InterPro" id="IPR001806">
    <property type="entry name" value="Small_GTPase"/>
</dbReference>
<keyword evidence="1" id="KW-0547">Nucleotide-binding</keyword>
<dbReference type="GO" id="GO:0005525">
    <property type="term" value="F:GTP binding"/>
    <property type="evidence" value="ECO:0007669"/>
    <property type="project" value="UniProtKB-KW"/>
</dbReference>
<reference evidence="4" key="1">
    <citation type="submission" date="2021-01" db="UniProtKB">
        <authorList>
            <consortium name="EnsemblMetazoa"/>
        </authorList>
    </citation>
    <scope>IDENTIFICATION</scope>
</reference>
<dbReference type="SMART" id="SM00175">
    <property type="entry name" value="RAB"/>
    <property type="match status" value="1"/>
</dbReference>
<evidence type="ECO:0000313" key="5">
    <source>
        <dbReference type="Proteomes" id="UP000594262"/>
    </source>
</evidence>
<dbReference type="EnsemblMetazoa" id="CLYHEMT010315.1">
    <property type="protein sequence ID" value="CLYHEMP010315.1"/>
    <property type="gene ID" value="CLYHEMG010315"/>
</dbReference>
<keyword evidence="3" id="KW-1133">Transmembrane helix</keyword>
<keyword evidence="2" id="KW-0342">GTP-binding</keyword>
<dbReference type="OrthoDB" id="5239715at2759"/>
<name>A0A7M5VAB9_9CNID</name>
<protein>
    <submittedName>
        <fullName evidence="4">Uncharacterized protein</fullName>
    </submittedName>
</protein>
<dbReference type="GO" id="GO:0003924">
    <property type="term" value="F:GTPase activity"/>
    <property type="evidence" value="ECO:0007669"/>
    <property type="project" value="InterPro"/>
</dbReference>
<evidence type="ECO:0000256" key="3">
    <source>
        <dbReference type="SAM" id="Phobius"/>
    </source>
</evidence>
<dbReference type="Proteomes" id="UP000594262">
    <property type="component" value="Unplaced"/>
</dbReference>
<dbReference type="InterPro" id="IPR050227">
    <property type="entry name" value="Rab"/>
</dbReference>
<evidence type="ECO:0000256" key="1">
    <source>
        <dbReference type="ARBA" id="ARBA00022741"/>
    </source>
</evidence>
<dbReference type="Pfam" id="PF00071">
    <property type="entry name" value="Ras"/>
    <property type="match status" value="1"/>
</dbReference>
<dbReference type="SMART" id="SM00173">
    <property type="entry name" value="RAS"/>
    <property type="match status" value="1"/>
</dbReference>